<dbReference type="AlphaFoldDB" id="A0A2J7ZTL6"/>
<sequence>MAMDVRRHLSFEDLSGSLTRLVTGAEQPDAWQGPPTTAASMQELVAQLASIAHAVQEAHDAMQQRVDEHKRVALEQLDATGGRQALESHLKAQKATWKFIGQKEAFLERVRGLRDCGELLQHDFSSDICTANKAVQTLKEEIRDRNSAIGKTEQQLGSIIQQVTRLYDSGSSAAAQLALQLPRMAAELEEYQAGRVQPPEPTADGMDEAELLRLLAEEEDRARQLEQQAAVEAANWAAEAAEYAALERRVRELREDVAAMEDECSAAARQQGAKYTEQLKWFGTLAAAVSRLTGMELAGHDAAALHLSITQTIPRAMPGRELPPTAATASQAAAASSLDPGGSAAAEGGAVVLEHVLTLELEGPGSARLRGATLNPPAVEIDEDVRAARDAQAAGGAEGAAALAGLVLDVKARIRRHCRRQLLLD</sequence>
<gene>
    <name evidence="3" type="ORF">TSOC_010310</name>
</gene>
<keyword evidence="4" id="KW-1185">Reference proteome</keyword>
<evidence type="ECO:0000256" key="2">
    <source>
        <dbReference type="SAM" id="MobiDB-lite"/>
    </source>
</evidence>
<accession>A0A2J7ZTL6</accession>
<protein>
    <submittedName>
        <fullName evidence="3">Uncharacterized protein</fullName>
    </submittedName>
</protein>
<reference evidence="3 4" key="1">
    <citation type="journal article" date="2017" name="Mol. Biol. Evol.">
        <title>The 4-celled Tetrabaena socialis nuclear genome reveals the essential components for genetic control of cell number at the origin of multicellularity in the volvocine lineage.</title>
        <authorList>
            <person name="Featherston J."/>
            <person name="Arakaki Y."/>
            <person name="Hanschen E.R."/>
            <person name="Ferris P.J."/>
            <person name="Michod R.E."/>
            <person name="Olson B.J.S.C."/>
            <person name="Nozaki H."/>
            <person name="Durand P.M."/>
        </authorList>
    </citation>
    <scope>NUCLEOTIDE SEQUENCE [LARGE SCALE GENOMIC DNA]</scope>
    <source>
        <strain evidence="3 4">NIES-571</strain>
    </source>
</reference>
<feature type="non-terminal residue" evidence="3">
    <location>
        <position position="425"/>
    </location>
</feature>
<evidence type="ECO:0000313" key="3">
    <source>
        <dbReference type="EMBL" id="PNH03615.1"/>
    </source>
</evidence>
<name>A0A2J7ZTL6_9CHLO</name>
<proteinExistence type="predicted"/>
<organism evidence="3 4">
    <name type="scientific">Tetrabaena socialis</name>
    <dbReference type="NCBI Taxonomy" id="47790"/>
    <lineage>
        <taxon>Eukaryota</taxon>
        <taxon>Viridiplantae</taxon>
        <taxon>Chlorophyta</taxon>
        <taxon>core chlorophytes</taxon>
        <taxon>Chlorophyceae</taxon>
        <taxon>CS clade</taxon>
        <taxon>Chlamydomonadales</taxon>
        <taxon>Tetrabaenaceae</taxon>
        <taxon>Tetrabaena</taxon>
    </lineage>
</organism>
<evidence type="ECO:0000313" key="4">
    <source>
        <dbReference type="Proteomes" id="UP000236333"/>
    </source>
</evidence>
<keyword evidence="1" id="KW-0175">Coiled coil</keyword>
<dbReference type="Proteomes" id="UP000236333">
    <property type="component" value="Unassembled WGS sequence"/>
</dbReference>
<evidence type="ECO:0000256" key="1">
    <source>
        <dbReference type="SAM" id="Coils"/>
    </source>
</evidence>
<dbReference type="EMBL" id="PGGS01000482">
    <property type="protein sequence ID" value="PNH03615.1"/>
    <property type="molecule type" value="Genomic_DNA"/>
</dbReference>
<comment type="caution">
    <text evidence="3">The sequence shown here is derived from an EMBL/GenBank/DDBJ whole genome shotgun (WGS) entry which is preliminary data.</text>
</comment>
<dbReference type="OrthoDB" id="539105at2759"/>
<feature type="coiled-coil region" evidence="1">
    <location>
        <begin position="208"/>
        <end position="270"/>
    </location>
</feature>
<feature type="compositionally biased region" description="Low complexity" evidence="2">
    <location>
        <begin position="325"/>
        <end position="341"/>
    </location>
</feature>
<feature type="region of interest" description="Disordered" evidence="2">
    <location>
        <begin position="316"/>
        <end position="341"/>
    </location>
</feature>